<evidence type="ECO:0000313" key="2">
    <source>
        <dbReference type="Proteomes" id="UP000186817"/>
    </source>
</evidence>
<dbReference type="EMBL" id="LSRX01000861">
    <property type="protein sequence ID" value="OLP87415.1"/>
    <property type="molecule type" value="Genomic_DNA"/>
</dbReference>
<sequence>MVADMRGVRCCRRRIEAAGLVSSCHESVVARFSKPSVIAAQPVVSTFGSTCLDAAAAVMLVHLWVVTAALEGMRLVLSGGRWALSTFWIMSMTCAGRHHRRMLRVSVLQIRRVTRSEAGLPAWRRVARVAVMRLLFRLKPVGAAGGMEVGFVYPAWPPGGVELR</sequence>
<keyword evidence="2" id="KW-1185">Reference proteome</keyword>
<evidence type="ECO:0000313" key="1">
    <source>
        <dbReference type="EMBL" id="OLP87415.1"/>
    </source>
</evidence>
<dbReference type="Proteomes" id="UP000186817">
    <property type="component" value="Unassembled WGS sequence"/>
</dbReference>
<comment type="caution">
    <text evidence="1">The sequence shown here is derived from an EMBL/GenBank/DDBJ whole genome shotgun (WGS) entry which is preliminary data.</text>
</comment>
<protein>
    <submittedName>
        <fullName evidence="1">Uncharacterized protein</fullName>
    </submittedName>
</protein>
<organism evidence="1 2">
    <name type="scientific">Symbiodinium microadriaticum</name>
    <name type="common">Dinoflagellate</name>
    <name type="synonym">Zooxanthella microadriatica</name>
    <dbReference type="NCBI Taxonomy" id="2951"/>
    <lineage>
        <taxon>Eukaryota</taxon>
        <taxon>Sar</taxon>
        <taxon>Alveolata</taxon>
        <taxon>Dinophyceae</taxon>
        <taxon>Suessiales</taxon>
        <taxon>Symbiodiniaceae</taxon>
        <taxon>Symbiodinium</taxon>
    </lineage>
</organism>
<dbReference type="AlphaFoldDB" id="A0A1Q9CX03"/>
<accession>A0A1Q9CX03</accession>
<reference evidence="1 2" key="1">
    <citation type="submission" date="2016-02" db="EMBL/GenBank/DDBJ databases">
        <title>Genome analysis of coral dinoflagellate symbionts highlights evolutionary adaptations to a symbiotic lifestyle.</title>
        <authorList>
            <person name="Aranda M."/>
            <person name="Li Y."/>
            <person name="Liew Y.J."/>
            <person name="Baumgarten S."/>
            <person name="Simakov O."/>
            <person name="Wilson M."/>
            <person name="Piel J."/>
            <person name="Ashoor H."/>
            <person name="Bougouffa S."/>
            <person name="Bajic V.B."/>
            <person name="Ryu T."/>
            <person name="Ravasi T."/>
            <person name="Bayer T."/>
            <person name="Micklem G."/>
            <person name="Kim H."/>
            <person name="Bhak J."/>
            <person name="Lajeunesse T.C."/>
            <person name="Voolstra C.R."/>
        </authorList>
    </citation>
    <scope>NUCLEOTIDE SEQUENCE [LARGE SCALE GENOMIC DNA]</scope>
    <source>
        <strain evidence="1 2">CCMP2467</strain>
    </source>
</reference>
<name>A0A1Q9CX03_SYMMI</name>
<proteinExistence type="predicted"/>
<gene>
    <name evidence="1" type="ORF">AK812_SmicGene31360</name>
</gene>